<organism evidence="7 8">
    <name type="scientific">Camelimonas fluminis</name>
    <dbReference type="NCBI Taxonomy" id="1576911"/>
    <lineage>
        <taxon>Bacteria</taxon>
        <taxon>Pseudomonadati</taxon>
        <taxon>Pseudomonadota</taxon>
        <taxon>Alphaproteobacteria</taxon>
        <taxon>Hyphomicrobiales</taxon>
        <taxon>Chelatococcaceae</taxon>
        <taxon>Camelimonas</taxon>
    </lineage>
</organism>
<dbReference type="Pfam" id="PF17938">
    <property type="entry name" value="TetR_C_29"/>
    <property type="match status" value="1"/>
</dbReference>
<dbReference type="InterPro" id="IPR009057">
    <property type="entry name" value="Homeodomain-like_sf"/>
</dbReference>
<dbReference type="Proteomes" id="UP001595704">
    <property type="component" value="Unassembled WGS sequence"/>
</dbReference>
<feature type="region of interest" description="Disordered" evidence="5">
    <location>
        <begin position="1"/>
        <end position="68"/>
    </location>
</feature>
<accession>A0ABV7UFK8</accession>
<protein>
    <submittedName>
        <fullName evidence="7">TetR/AcrR family transcriptional regulator</fullName>
    </submittedName>
</protein>
<evidence type="ECO:0000256" key="3">
    <source>
        <dbReference type="ARBA" id="ARBA00023163"/>
    </source>
</evidence>
<dbReference type="Gene3D" id="1.10.357.10">
    <property type="entry name" value="Tetracycline Repressor, domain 2"/>
    <property type="match status" value="1"/>
</dbReference>
<name>A0ABV7UFK8_9HYPH</name>
<sequence>MAAGRDPIDRRADAATPPAPGPDSGASDNGAMEAATRPASSPPELSRPPRARRPGRPPRKGGDGEDSSREKLLDVAIDLFADWGYEPVSTAAVARAAGLSQSMVHYHFGSKEQLWRESIDRLMRRRGRFFPVRRMETDGLDPVARLKLLIRRLVEANAAEPHYIRIVTHEAMGRTQRFDWLMEKFVQPGIAAFDAAIADAMAQGLIRRLPPHQTSSIITSAASMTFSIGAVTMAMHGEDPHMPNQVAIYSDTIVSMLFEGLLARPDDKAQPPGD</sequence>
<evidence type="ECO:0000256" key="5">
    <source>
        <dbReference type="SAM" id="MobiDB-lite"/>
    </source>
</evidence>
<feature type="compositionally biased region" description="Basic residues" evidence="5">
    <location>
        <begin position="49"/>
        <end position="59"/>
    </location>
</feature>
<evidence type="ECO:0000256" key="1">
    <source>
        <dbReference type="ARBA" id="ARBA00023015"/>
    </source>
</evidence>
<dbReference type="SUPFAM" id="SSF46689">
    <property type="entry name" value="Homeodomain-like"/>
    <property type="match status" value="1"/>
</dbReference>
<keyword evidence="3" id="KW-0804">Transcription</keyword>
<dbReference type="PANTHER" id="PTHR30055:SF234">
    <property type="entry name" value="HTH-TYPE TRANSCRIPTIONAL REGULATOR BETI"/>
    <property type="match status" value="1"/>
</dbReference>
<reference evidence="8" key="1">
    <citation type="journal article" date="2019" name="Int. J. Syst. Evol. Microbiol.">
        <title>The Global Catalogue of Microorganisms (GCM) 10K type strain sequencing project: providing services to taxonomists for standard genome sequencing and annotation.</title>
        <authorList>
            <consortium name="The Broad Institute Genomics Platform"/>
            <consortium name="The Broad Institute Genome Sequencing Center for Infectious Disease"/>
            <person name="Wu L."/>
            <person name="Ma J."/>
        </authorList>
    </citation>
    <scope>NUCLEOTIDE SEQUENCE [LARGE SCALE GENOMIC DNA]</scope>
    <source>
        <strain evidence="8">KCTC 42282</strain>
    </source>
</reference>
<keyword evidence="1" id="KW-0805">Transcription regulation</keyword>
<feature type="domain" description="HTH tetR-type" evidence="6">
    <location>
        <begin position="66"/>
        <end position="126"/>
    </location>
</feature>
<gene>
    <name evidence="7" type="ORF">ACFONL_05655</name>
</gene>
<proteinExistence type="predicted"/>
<dbReference type="Pfam" id="PF00440">
    <property type="entry name" value="TetR_N"/>
    <property type="match status" value="1"/>
</dbReference>
<evidence type="ECO:0000313" key="7">
    <source>
        <dbReference type="EMBL" id="MFC3636869.1"/>
    </source>
</evidence>
<evidence type="ECO:0000256" key="2">
    <source>
        <dbReference type="ARBA" id="ARBA00023125"/>
    </source>
</evidence>
<dbReference type="InterPro" id="IPR041474">
    <property type="entry name" value="NicS_C"/>
</dbReference>
<comment type="caution">
    <text evidence="7">The sequence shown here is derived from an EMBL/GenBank/DDBJ whole genome shotgun (WGS) entry which is preliminary data.</text>
</comment>
<evidence type="ECO:0000259" key="6">
    <source>
        <dbReference type="PROSITE" id="PS50977"/>
    </source>
</evidence>
<feature type="compositionally biased region" description="Basic and acidic residues" evidence="5">
    <location>
        <begin position="1"/>
        <end position="13"/>
    </location>
</feature>
<evidence type="ECO:0000256" key="4">
    <source>
        <dbReference type="PROSITE-ProRule" id="PRU00335"/>
    </source>
</evidence>
<dbReference type="SUPFAM" id="SSF48498">
    <property type="entry name" value="Tetracyclin repressor-like, C-terminal domain"/>
    <property type="match status" value="1"/>
</dbReference>
<dbReference type="InterPro" id="IPR050109">
    <property type="entry name" value="HTH-type_TetR-like_transc_reg"/>
</dbReference>
<keyword evidence="8" id="KW-1185">Reference proteome</keyword>
<feature type="DNA-binding region" description="H-T-H motif" evidence="4">
    <location>
        <begin position="89"/>
        <end position="108"/>
    </location>
</feature>
<dbReference type="InterPro" id="IPR001647">
    <property type="entry name" value="HTH_TetR"/>
</dbReference>
<dbReference type="PRINTS" id="PR00455">
    <property type="entry name" value="HTHTETR"/>
</dbReference>
<dbReference type="PANTHER" id="PTHR30055">
    <property type="entry name" value="HTH-TYPE TRANSCRIPTIONAL REGULATOR RUTR"/>
    <property type="match status" value="1"/>
</dbReference>
<evidence type="ECO:0000313" key="8">
    <source>
        <dbReference type="Proteomes" id="UP001595704"/>
    </source>
</evidence>
<dbReference type="RefSeq" id="WP_191318192.1">
    <property type="nucleotide sequence ID" value="NZ_BNCG01000002.1"/>
</dbReference>
<keyword evidence="2 4" id="KW-0238">DNA-binding</keyword>
<dbReference type="EMBL" id="JBHRYC010000026">
    <property type="protein sequence ID" value="MFC3636869.1"/>
    <property type="molecule type" value="Genomic_DNA"/>
</dbReference>
<dbReference type="PROSITE" id="PS50977">
    <property type="entry name" value="HTH_TETR_2"/>
    <property type="match status" value="1"/>
</dbReference>
<dbReference type="InterPro" id="IPR036271">
    <property type="entry name" value="Tet_transcr_reg_TetR-rel_C_sf"/>
</dbReference>